<comment type="caution">
    <text evidence="1">The sequence shown here is derived from an EMBL/GenBank/DDBJ whole genome shotgun (WGS) entry which is preliminary data.</text>
</comment>
<proteinExistence type="predicted"/>
<name>A0ABR3XP79_9EURO</name>
<evidence type="ECO:0000313" key="1">
    <source>
        <dbReference type="EMBL" id="KAL1877778.1"/>
    </source>
</evidence>
<accession>A0ABR3XP79</accession>
<reference evidence="1 2" key="1">
    <citation type="journal article" date="2024" name="IMA Fungus">
        <title>IMA Genome - F19 : A genome assembly and annotation guide to empower mycologists, including annotated draft genome sequences of Ceratocystis pirilliformis, Diaporthe australafricana, Fusarium ophioides, Paecilomyces lecythidis, and Sporothrix stenoceras.</title>
        <authorList>
            <person name="Aylward J."/>
            <person name="Wilson A.M."/>
            <person name="Visagie C.M."/>
            <person name="Spraker J."/>
            <person name="Barnes I."/>
            <person name="Buitendag C."/>
            <person name="Ceriani C."/>
            <person name="Del Mar Angel L."/>
            <person name="du Plessis D."/>
            <person name="Fuchs T."/>
            <person name="Gasser K."/>
            <person name="Kramer D."/>
            <person name="Li W."/>
            <person name="Munsamy K."/>
            <person name="Piso A."/>
            <person name="Price J.L."/>
            <person name="Sonnekus B."/>
            <person name="Thomas C."/>
            <person name="van der Nest A."/>
            <person name="van Dijk A."/>
            <person name="van Heerden A."/>
            <person name="van Vuuren N."/>
            <person name="Yilmaz N."/>
            <person name="Duong T.A."/>
            <person name="van der Merwe N.A."/>
            <person name="Wingfield M.J."/>
            <person name="Wingfield B.D."/>
        </authorList>
    </citation>
    <scope>NUCLEOTIDE SEQUENCE [LARGE SCALE GENOMIC DNA]</scope>
    <source>
        <strain evidence="1 2">CMW 18167</strain>
    </source>
</reference>
<dbReference type="PANTHER" id="PTHR15396:SF1">
    <property type="entry name" value="RIBONUCLEASE P PROTEIN SUBUNIT P40"/>
    <property type="match status" value="1"/>
</dbReference>
<sequence>MADLGDASQDDVQALCQEFSEWIALVSLGSPRVVAGDSVDPYLSRYSVPQVELSKPSDLVSLKWRGLIPAHWINQLFTLLLALGREAVESKDGYTISSLPSTLGLKETPDDALLPGNDKPVDEGPRQERHFICCEYVGASICT</sequence>
<dbReference type="Pfam" id="PF08584">
    <property type="entry name" value="Ribonuc_P_40"/>
    <property type="match status" value="1"/>
</dbReference>
<dbReference type="EMBL" id="JAVDPF010000013">
    <property type="protein sequence ID" value="KAL1877778.1"/>
    <property type="molecule type" value="Genomic_DNA"/>
</dbReference>
<dbReference type="Proteomes" id="UP001583193">
    <property type="component" value="Unassembled WGS sequence"/>
</dbReference>
<organism evidence="1 2">
    <name type="scientific">Paecilomyces lecythidis</name>
    <dbReference type="NCBI Taxonomy" id="3004212"/>
    <lineage>
        <taxon>Eukaryota</taxon>
        <taxon>Fungi</taxon>
        <taxon>Dikarya</taxon>
        <taxon>Ascomycota</taxon>
        <taxon>Pezizomycotina</taxon>
        <taxon>Eurotiomycetes</taxon>
        <taxon>Eurotiomycetidae</taxon>
        <taxon>Eurotiales</taxon>
        <taxon>Thermoascaceae</taxon>
        <taxon>Paecilomyces</taxon>
    </lineage>
</organism>
<keyword evidence="2" id="KW-1185">Reference proteome</keyword>
<evidence type="ECO:0000313" key="2">
    <source>
        <dbReference type="Proteomes" id="UP001583193"/>
    </source>
</evidence>
<dbReference type="PANTHER" id="PTHR15396">
    <property type="entry name" value="RIBONUCLEASE P PROTEIN SUBUNIT P40"/>
    <property type="match status" value="1"/>
</dbReference>
<protein>
    <submittedName>
        <fullName evidence="1">Uncharacterized protein</fullName>
    </submittedName>
</protein>
<dbReference type="InterPro" id="IPR013893">
    <property type="entry name" value="RNase_P_Rpp40"/>
</dbReference>
<gene>
    <name evidence="1" type="ORF">Plec18167_004747</name>
</gene>